<feature type="compositionally biased region" description="Acidic residues" evidence="1">
    <location>
        <begin position="1"/>
        <end position="23"/>
    </location>
</feature>
<dbReference type="AlphaFoldDB" id="A0A914I2L1"/>
<accession>A0A914I2L1</accession>
<reference evidence="3 4" key="1">
    <citation type="submission" date="2022-11" db="UniProtKB">
        <authorList>
            <consortium name="WormBaseParasite"/>
        </authorList>
    </citation>
    <scope>IDENTIFICATION</scope>
</reference>
<organism evidence="2 4">
    <name type="scientific">Globodera rostochiensis</name>
    <name type="common">Golden nematode worm</name>
    <name type="synonym">Heterodera rostochiensis</name>
    <dbReference type="NCBI Taxonomy" id="31243"/>
    <lineage>
        <taxon>Eukaryota</taxon>
        <taxon>Metazoa</taxon>
        <taxon>Ecdysozoa</taxon>
        <taxon>Nematoda</taxon>
        <taxon>Chromadorea</taxon>
        <taxon>Rhabditida</taxon>
        <taxon>Tylenchina</taxon>
        <taxon>Tylenchomorpha</taxon>
        <taxon>Tylenchoidea</taxon>
        <taxon>Heteroderidae</taxon>
        <taxon>Heteroderinae</taxon>
        <taxon>Globodera</taxon>
    </lineage>
</organism>
<sequence length="78" mass="9533">MESEEMPEEFLSDPEDDTEDDGAERDAGRKPKRERHANEMKSFEREYSPFRKDREFLEFSIFQKCEQYRSRMKVNLTF</sequence>
<proteinExistence type="predicted"/>
<evidence type="ECO:0000256" key="1">
    <source>
        <dbReference type="SAM" id="MobiDB-lite"/>
    </source>
</evidence>
<dbReference type="WBParaSite" id="Gr19_v10_g6272.t1">
    <property type="protein sequence ID" value="Gr19_v10_g6272.t1"/>
    <property type="gene ID" value="Gr19_v10_g6272"/>
</dbReference>
<name>A0A914I2L1_GLORO</name>
<evidence type="ECO:0000313" key="4">
    <source>
        <dbReference type="WBParaSite" id="Gr19_v10_g6272.t1"/>
    </source>
</evidence>
<protein>
    <submittedName>
        <fullName evidence="3 4">Uncharacterized protein</fullName>
    </submittedName>
</protein>
<dbReference type="WBParaSite" id="Gr19_v10_g6268.t1">
    <property type="protein sequence ID" value="Gr19_v10_g6268.t1"/>
    <property type="gene ID" value="Gr19_v10_g6268"/>
</dbReference>
<evidence type="ECO:0000313" key="2">
    <source>
        <dbReference type="Proteomes" id="UP000887572"/>
    </source>
</evidence>
<feature type="region of interest" description="Disordered" evidence="1">
    <location>
        <begin position="1"/>
        <end position="41"/>
    </location>
</feature>
<evidence type="ECO:0000313" key="3">
    <source>
        <dbReference type="WBParaSite" id="Gr19_v10_g6268.t1"/>
    </source>
</evidence>
<dbReference type="Proteomes" id="UP000887572">
    <property type="component" value="Unplaced"/>
</dbReference>
<keyword evidence="2" id="KW-1185">Reference proteome</keyword>